<accession>A0ACA9QF41</accession>
<reference evidence="1" key="1">
    <citation type="submission" date="2021-06" db="EMBL/GenBank/DDBJ databases">
        <authorList>
            <person name="Kallberg Y."/>
            <person name="Tangrot J."/>
            <person name="Rosling A."/>
        </authorList>
    </citation>
    <scope>NUCLEOTIDE SEQUENCE</scope>
    <source>
        <strain evidence="1">CL356</strain>
    </source>
</reference>
<gene>
    <name evidence="1" type="ORF">ACOLOM_LOCUS12606</name>
</gene>
<keyword evidence="2" id="KW-1185">Reference proteome</keyword>
<dbReference type="EMBL" id="CAJVPT010052181">
    <property type="protein sequence ID" value="CAG8749153.1"/>
    <property type="molecule type" value="Genomic_DNA"/>
</dbReference>
<comment type="caution">
    <text evidence="1">The sequence shown here is derived from an EMBL/GenBank/DDBJ whole genome shotgun (WGS) entry which is preliminary data.</text>
</comment>
<dbReference type="Proteomes" id="UP000789525">
    <property type="component" value="Unassembled WGS sequence"/>
</dbReference>
<evidence type="ECO:0000313" key="2">
    <source>
        <dbReference type="Proteomes" id="UP000789525"/>
    </source>
</evidence>
<feature type="non-terminal residue" evidence="1">
    <location>
        <position position="136"/>
    </location>
</feature>
<proteinExistence type="predicted"/>
<evidence type="ECO:0000313" key="1">
    <source>
        <dbReference type="EMBL" id="CAG8749153.1"/>
    </source>
</evidence>
<name>A0ACA9QF41_9GLOM</name>
<sequence length="136" mass="14826">MASYCTCITIVSSSLSEGTRVKVLEEDDGSGWIKIFKESTEKSGLVPASYLKLDNDEDSEDEVVQPDLSMPVPNVTQVSRSGKYGDDELALAIGEQYELTSGEHGGEHYGEGWWEGINAHGKQGIFPSNYVSDIAF</sequence>
<organism evidence="1 2">
    <name type="scientific">Acaulospora colombiana</name>
    <dbReference type="NCBI Taxonomy" id="27376"/>
    <lineage>
        <taxon>Eukaryota</taxon>
        <taxon>Fungi</taxon>
        <taxon>Fungi incertae sedis</taxon>
        <taxon>Mucoromycota</taxon>
        <taxon>Glomeromycotina</taxon>
        <taxon>Glomeromycetes</taxon>
        <taxon>Diversisporales</taxon>
        <taxon>Acaulosporaceae</taxon>
        <taxon>Acaulospora</taxon>
    </lineage>
</organism>
<protein>
    <submittedName>
        <fullName evidence="1">16041_t:CDS:1</fullName>
    </submittedName>
</protein>